<name>A0AA88DDN2_FICCA</name>
<dbReference type="EMBL" id="BTGU01000050">
    <property type="protein sequence ID" value="GMN54235.1"/>
    <property type="molecule type" value="Genomic_DNA"/>
</dbReference>
<dbReference type="InterPro" id="IPR008686">
    <property type="entry name" value="RNA_pol_mitovir"/>
</dbReference>
<dbReference type="AlphaFoldDB" id="A0AA88DDN2"/>
<proteinExistence type="predicted"/>
<keyword evidence="2" id="KW-1185">Reference proteome</keyword>
<dbReference type="Pfam" id="PF05919">
    <property type="entry name" value="Mitovir_RNA_pol"/>
    <property type="match status" value="1"/>
</dbReference>
<accession>A0AA88DDN2</accession>
<gene>
    <name evidence="1" type="ORF">TIFTF001_023368</name>
</gene>
<protein>
    <submittedName>
        <fullName evidence="1">Uncharacterized protein</fullName>
    </submittedName>
</protein>
<reference evidence="1" key="1">
    <citation type="submission" date="2023-07" db="EMBL/GenBank/DDBJ databases">
        <title>draft genome sequence of fig (Ficus carica).</title>
        <authorList>
            <person name="Takahashi T."/>
            <person name="Nishimura K."/>
        </authorList>
    </citation>
    <scope>NUCLEOTIDE SEQUENCE</scope>
</reference>
<evidence type="ECO:0000313" key="1">
    <source>
        <dbReference type="EMBL" id="GMN54235.1"/>
    </source>
</evidence>
<organism evidence="1 2">
    <name type="scientific">Ficus carica</name>
    <name type="common">Common fig</name>
    <dbReference type="NCBI Taxonomy" id="3494"/>
    <lineage>
        <taxon>Eukaryota</taxon>
        <taxon>Viridiplantae</taxon>
        <taxon>Streptophyta</taxon>
        <taxon>Embryophyta</taxon>
        <taxon>Tracheophyta</taxon>
        <taxon>Spermatophyta</taxon>
        <taxon>Magnoliopsida</taxon>
        <taxon>eudicotyledons</taxon>
        <taxon>Gunneridae</taxon>
        <taxon>Pentapetalae</taxon>
        <taxon>rosids</taxon>
        <taxon>fabids</taxon>
        <taxon>Rosales</taxon>
        <taxon>Moraceae</taxon>
        <taxon>Ficeae</taxon>
        <taxon>Ficus</taxon>
    </lineage>
</organism>
<sequence length="131" mass="14913">MSKSRTRTPGEKMTRGLHVQDRSEIAASPPFALIPSSVSAERELGKEIQLSVWPLFALSHHFVVWYCADKVYPEKKFNKYALLDNELHSPFRHLWRTKVPLGVSFPKAGGTRKQRTPLVHCLGETPCTTRK</sequence>
<evidence type="ECO:0000313" key="2">
    <source>
        <dbReference type="Proteomes" id="UP001187192"/>
    </source>
</evidence>
<comment type="caution">
    <text evidence="1">The sequence shown here is derived from an EMBL/GenBank/DDBJ whole genome shotgun (WGS) entry which is preliminary data.</text>
</comment>
<dbReference type="Proteomes" id="UP001187192">
    <property type="component" value="Unassembled WGS sequence"/>
</dbReference>